<dbReference type="EMBL" id="QXGA01001260">
    <property type="protein sequence ID" value="KAE9124126.1"/>
    <property type="molecule type" value="Genomic_DNA"/>
</dbReference>
<feature type="compositionally biased region" description="Basic and acidic residues" evidence="4">
    <location>
        <begin position="581"/>
        <end position="593"/>
    </location>
</feature>
<evidence type="ECO:0000313" key="18">
    <source>
        <dbReference type="Proteomes" id="UP000440732"/>
    </source>
</evidence>
<dbReference type="PANTHER" id="PTHR24180">
    <property type="entry name" value="CYCLIN-DEPENDENT KINASE INHIBITOR 2C-RELATED"/>
    <property type="match status" value="1"/>
</dbReference>
<evidence type="ECO:0000313" key="5">
    <source>
        <dbReference type="EMBL" id="KAE8933242.1"/>
    </source>
</evidence>
<feature type="region of interest" description="Disordered" evidence="4">
    <location>
        <begin position="548"/>
        <end position="635"/>
    </location>
</feature>
<evidence type="ECO:0000313" key="13">
    <source>
        <dbReference type="EMBL" id="KAE9294985.1"/>
    </source>
</evidence>
<dbReference type="Pfam" id="PF12796">
    <property type="entry name" value="Ank_2"/>
    <property type="match status" value="1"/>
</dbReference>
<evidence type="ECO:0000256" key="3">
    <source>
        <dbReference type="PROSITE-ProRule" id="PRU00023"/>
    </source>
</evidence>
<keyword evidence="2 3" id="KW-0040">ANK repeat</keyword>
<sequence length="635" mass="70569">MKNSEALLTANGEAGIFVAARNGAFPVIRWFINLYEEDSSVIGLKTSSKSAAAGGGLIFGVHCCFERTILHYLAIYGDGETLGLLLKTAARKIQIDSTNAESEIVNMQDKFGYTPLMYAFAFGRLEVVRMLLDFGADPYVNVDHSGDAGAHPYTIGFDIGGLLRWFALPGWYSFACKFLPPNDKTRLVHTPSIEEDYLRNSSFTYRKKLRPPVEWRCKWERVPAGKLLKSEPRRRGKELVRTSMRSWRFPQKSIFDYACEIGVEPIADLLVNLRLPQLFHSLTYQAQRRNFMQAVRWNRINIVQTLVSSAAPGNAAIETTTGNHFLNFLEAGVECAVSRGLEDMAIYLVSQWQGIKENGCECVTPSAFAFQFASVFHVACIRNLPKLLEKMIERGGEELVEFHLNEGPALTYAFAFGNTEIAALLLRKGADPSIPTATYSVPSVRKWVEFGSPKNVQVFWQSKTISDKVKTKRPPFIGPLDTYEPPTLRLPVDELCRMFADISCGGDRTADPRDAISMHTETLNSGIGEIEQLVEAETNEALDVHKHFDSQQKEELRPGELPDAGSLGDGGINSLELSNNDEGKYRQMGDKVNDIPVVSSSTKSGEEGGQTEDAEPAETTLIEHTELNNDTKAVE</sequence>
<dbReference type="SUPFAM" id="SSF48403">
    <property type="entry name" value="Ankyrin repeat"/>
    <property type="match status" value="1"/>
</dbReference>
<dbReference type="AlphaFoldDB" id="A0A6A3JQJ5"/>
<evidence type="ECO:0000313" key="14">
    <source>
        <dbReference type="Proteomes" id="UP000429523"/>
    </source>
</evidence>
<dbReference type="Gene3D" id="1.25.40.20">
    <property type="entry name" value="Ankyrin repeat-containing domain"/>
    <property type="match status" value="2"/>
</dbReference>
<dbReference type="PROSITE" id="PS50297">
    <property type="entry name" value="ANK_REP_REGION"/>
    <property type="match status" value="1"/>
</dbReference>
<dbReference type="Proteomes" id="UP000433483">
    <property type="component" value="Unassembled WGS sequence"/>
</dbReference>
<dbReference type="InterPro" id="IPR051637">
    <property type="entry name" value="Ank_repeat_dom-contain_49"/>
</dbReference>
<dbReference type="Proteomes" id="UP000429523">
    <property type="component" value="Unassembled WGS sequence"/>
</dbReference>
<evidence type="ECO:0000313" key="7">
    <source>
        <dbReference type="EMBL" id="KAE9092646.1"/>
    </source>
</evidence>
<protein>
    <submittedName>
        <fullName evidence="6">Uncharacterized protein</fullName>
    </submittedName>
</protein>
<evidence type="ECO:0000313" key="8">
    <source>
        <dbReference type="EMBL" id="KAE9094279.1"/>
    </source>
</evidence>
<dbReference type="Proteomes" id="UP000488956">
    <property type="component" value="Unassembled WGS sequence"/>
</dbReference>
<proteinExistence type="predicted"/>
<dbReference type="EMBL" id="QXGB01001239">
    <property type="protein sequence ID" value="KAE9194356.1"/>
    <property type="molecule type" value="Genomic_DNA"/>
</dbReference>
<feature type="compositionally biased region" description="Basic and acidic residues" evidence="4">
    <location>
        <begin position="548"/>
        <end position="560"/>
    </location>
</feature>
<dbReference type="Proteomes" id="UP000441208">
    <property type="component" value="Unassembled WGS sequence"/>
</dbReference>
<dbReference type="InterPro" id="IPR036770">
    <property type="entry name" value="Ankyrin_rpt-contain_sf"/>
</dbReference>
<feature type="repeat" description="ANK" evidence="3">
    <location>
        <begin position="111"/>
        <end position="143"/>
    </location>
</feature>
<evidence type="ECO:0000313" key="12">
    <source>
        <dbReference type="EMBL" id="KAE9216381.1"/>
    </source>
</evidence>
<evidence type="ECO:0000313" key="15">
    <source>
        <dbReference type="Proteomes" id="UP000433483"/>
    </source>
</evidence>
<evidence type="ECO:0000313" key="17">
    <source>
        <dbReference type="Proteomes" id="UP000440367"/>
    </source>
</evidence>
<gene>
    <name evidence="13" type="ORF">PF001_g17533</name>
    <name evidence="12" type="ORF">PF002_g17097</name>
    <name evidence="11" type="ORF">PF004_g17097</name>
    <name evidence="10" type="ORF">PF005_g17724</name>
    <name evidence="9" type="ORF">PF006_g17265</name>
    <name evidence="8" type="ORF">PF007_g17817</name>
    <name evidence="5" type="ORF">PF009_g16746</name>
    <name evidence="7" type="ORF">PF010_g17773</name>
    <name evidence="6" type="ORF">PF011_g16955</name>
</gene>
<evidence type="ECO:0000313" key="21">
    <source>
        <dbReference type="Proteomes" id="UP000476176"/>
    </source>
</evidence>
<dbReference type="EMBL" id="QXFZ01001233">
    <property type="protein sequence ID" value="KAE9094279.1"/>
    <property type="molecule type" value="Genomic_DNA"/>
</dbReference>
<dbReference type="InterPro" id="IPR002110">
    <property type="entry name" value="Ankyrin_rpt"/>
</dbReference>
<dbReference type="Proteomes" id="UP000476176">
    <property type="component" value="Unassembled WGS sequence"/>
</dbReference>
<evidence type="ECO:0000256" key="2">
    <source>
        <dbReference type="ARBA" id="ARBA00023043"/>
    </source>
</evidence>
<dbReference type="EMBL" id="QXGE01001275">
    <property type="protein sequence ID" value="KAE9294985.1"/>
    <property type="molecule type" value="Genomic_DNA"/>
</dbReference>
<dbReference type="PROSITE" id="PS50088">
    <property type="entry name" value="ANK_REPEAT"/>
    <property type="match status" value="1"/>
</dbReference>
<organism evidence="6 20">
    <name type="scientific">Phytophthora fragariae</name>
    <dbReference type="NCBI Taxonomy" id="53985"/>
    <lineage>
        <taxon>Eukaryota</taxon>
        <taxon>Sar</taxon>
        <taxon>Stramenopiles</taxon>
        <taxon>Oomycota</taxon>
        <taxon>Peronosporomycetes</taxon>
        <taxon>Peronosporales</taxon>
        <taxon>Peronosporaceae</taxon>
        <taxon>Phytophthora</taxon>
    </lineage>
</organism>
<dbReference type="SMART" id="SM00248">
    <property type="entry name" value="ANK"/>
    <property type="match status" value="5"/>
</dbReference>
<evidence type="ECO:0000313" key="6">
    <source>
        <dbReference type="EMBL" id="KAE8993893.1"/>
    </source>
</evidence>
<feature type="compositionally biased region" description="Basic and acidic residues" evidence="4">
    <location>
        <begin position="621"/>
        <end position="635"/>
    </location>
</feature>
<dbReference type="Proteomes" id="UP000460718">
    <property type="component" value="Unassembled WGS sequence"/>
</dbReference>
<evidence type="ECO:0000256" key="1">
    <source>
        <dbReference type="ARBA" id="ARBA00022737"/>
    </source>
</evidence>
<evidence type="ECO:0000313" key="10">
    <source>
        <dbReference type="EMBL" id="KAE9194356.1"/>
    </source>
</evidence>
<dbReference type="EMBL" id="QXFX01001310">
    <property type="protein sequence ID" value="KAE9092646.1"/>
    <property type="molecule type" value="Genomic_DNA"/>
</dbReference>
<dbReference type="PANTHER" id="PTHR24180:SF45">
    <property type="entry name" value="POLY [ADP-RIBOSE] POLYMERASE TANKYRASE"/>
    <property type="match status" value="1"/>
</dbReference>
<evidence type="ECO:0000313" key="9">
    <source>
        <dbReference type="EMBL" id="KAE9124126.1"/>
    </source>
</evidence>
<evidence type="ECO:0000313" key="19">
    <source>
        <dbReference type="Proteomes" id="UP000441208"/>
    </source>
</evidence>
<keyword evidence="15" id="KW-1185">Reference proteome</keyword>
<dbReference type="EMBL" id="QXGC01001257">
    <property type="protein sequence ID" value="KAE9207187.1"/>
    <property type="molecule type" value="Genomic_DNA"/>
</dbReference>
<evidence type="ECO:0000313" key="22">
    <source>
        <dbReference type="Proteomes" id="UP000488956"/>
    </source>
</evidence>
<evidence type="ECO:0000313" key="11">
    <source>
        <dbReference type="EMBL" id="KAE9207187.1"/>
    </source>
</evidence>
<keyword evidence="1" id="KW-0677">Repeat</keyword>
<dbReference type="EMBL" id="QXGD01001046">
    <property type="protein sequence ID" value="KAE9216381.1"/>
    <property type="molecule type" value="Genomic_DNA"/>
</dbReference>
<dbReference type="Proteomes" id="UP000440367">
    <property type="component" value="Unassembled WGS sequence"/>
</dbReference>
<reference evidence="20 21" key="1">
    <citation type="submission" date="2018-09" db="EMBL/GenBank/DDBJ databases">
        <title>Genomic investigation of the strawberry pathogen Phytophthora fragariae indicates pathogenicity is determined by transcriptional variation in three key races.</title>
        <authorList>
            <person name="Adams T.M."/>
            <person name="Armitage A.D."/>
            <person name="Sobczyk M.K."/>
            <person name="Bates H.J."/>
            <person name="Dunwell J.M."/>
            <person name="Nellist C.F."/>
            <person name="Harrison R.J."/>
        </authorList>
    </citation>
    <scope>NUCLEOTIDE SEQUENCE [LARGE SCALE GENOMIC DNA]</scope>
    <source>
        <strain evidence="13 16">A4</strain>
        <strain evidence="12 17">BC-1</strain>
        <strain evidence="11 21">BC-23</strain>
        <strain evidence="10 15">NOV-27</strain>
        <strain evidence="9 18">NOV-5</strain>
        <strain evidence="8 19">NOV-71</strain>
        <strain evidence="5 14">NOV-9</strain>
        <strain evidence="7 22">ONT-3</strain>
        <strain evidence="6 20">SCRP245</strain>
    </source>
</reference>
<dbReference type="Proteomes" id="UP000437068">
    <property type="component" value="Unassembled WGS sequence"/>
</dbReference>
<accession>A0A6A3JQJ5</accession>
<dbReference type="Proteomes" id="UP000440732">
    <property type="component" value="Unassembled WGS sequence"/>
</dbReference>
<evidence type="ECO:0000313" key="20">
    <source>
        <dbReference type="Proteomes" id="UP000460718"/>
    </source>
</evidence>
<dbReference type="EMBL" id="QXFW01001249">
    <property type="protein sequence ID" value="KAE8993893.1"/>
    <property type="molecule type" value="Genomic_DNA"/>
</dbReference>
<evidence type="ECO:0000256" key="4">
    <source>
        <dbReference type="SAM" id="MobiDB-lite"/>
    </source>
</evidence>
<name>A0A6A3JQJ5_9STRA</name>
<evidence type="ECO:0000313" key="16">
    <source>
        <dbReference type="Proteomes" id="UP000437068"/>
    </source>
</evidence>
<comment type="caution">
    <text evidence="6">The sequence shown here is derived from an EMBL/GenBank/DDBJ whole genome shotgun (WGS) entry which is preliminary data.</text>
</comment>
<dbReference type="EMBL" id="QXGF01001033">
    <property type="protein sequence ID" value="KAE8933242.1"/>
    <property type="molecule type" value="Genomic_DNA"/>
</dbReference>
<dbReference type="OrthoDB" id="127382at2759"/>